<keyword evidence="2" id="KW-0813">Transport</keyword>
<dbReference type="Gene3D" id="3.40.50.300">
    <property type="entry name" value="P-loop containing nucleotide triphosphate hydrolases"/>
    <property type="match status" value="1"/>
</dbReference>
<comment type="similarity">
    <text evidence="1">Belongs to the ABC transporter superfamily.</text>
</comment>
<dbReference type="Proteomes" id="UP000269573">
    <property type="component" value="Unassembled WGS sequence"/>
</dbReference>
<dbReference type="RefSeq" id="WP_122925722.1">
    <property type="nucleotide sequence ID" value="NZ_JARMEQ010000033.1"/>
</dbReference>
<dbReference type="PROSITE" id="PS00211">
    <property type="entry name" value="ABC_TRANSPORTER_1"/>
    <property type="match status" value="1"/>
</dbReference>
<proteinExistence type="inferred from homology"/>
<dbReference type="InterPro" id="IPR027417">
    <property type="entry name" value="P-loop_NTPase"/>
</dbReference>
<protein>
    <submittedName>
        <fullName evidence="7">ABC transporter ATP-binding protein</fullName>
    </submittedName>
</protein>
<dbReference type="SMART" id="SM00382">
    <property type="entry name" value="AAA"/>
    <property type="match status" value="1"/>
</dbReference>
<dbReference type="GO" id="GO:0015658">
    <property type="term" value="F:branched-chain amino acid transmembrane transporter activity"/>
    <property type="evidence" value="ECO:0007669"/>
    <property type="project" value="TreeGrafter"/>
</dbReference>
<dbReference type="PANTHER" id="PTHR43820">
    <property type="entry name" value="HIGH-AFFINITY BRANCHED-CHAIN AMINO ACID TRANSPORT ATP-BINDING PROTEIN LIVF"/>
    <property type="match status" value="1"/>
</dbReference>
<evidence type="ECO:0000259" key="6">
    <source>
        <dbReference type="PROSITE" id="PS50893"/>
    </source>
</evidence>
<evidence type="ECO:0000313" key="8">
    <source>
        <dbReference type="Proteomes" id="UP000269573"/>
    </source>
</evidence>
<keyword evidence="3" id="KW-0547">Nucleotide-binding</keyword>
<dbReference type="CDD" id="cd03224">
    <property type="entry name" value="ABC_TM1139_LivF_branched"/>
    <property type="match status" value="1"/>
</dbReference>
<comment type="caution">
    <text evidence="7">The sequence shown here is derived from an EMBL/GenBank/DDBJ whole genome shotgun (WGS) entry which is preliminary data.</text>
</comment>
<dbReference type="SUPFAM" id="SSF52540">
    <property type="entry name" value="P-loop containing nucleoside triphosphate hydrolases"/>
    <property type="match status" value="1"/>
</dbReference>
<keyword evidence="4 7" id="KW-0067">ATP-binding</keyword>
<evidence type="ECO:0000256" key="2">
    <source>
        <dbReference type="ARBA" id="ARBA00022448"/>
    </source>
</evidence>
<evidence type="ECO:0000256" key="1">
    <source>
        <dbReference type="ARBA" id="ARBA00005417"/>
    </source>
</evidence>
<dbReference type="GO" id="GO:0015807">
    <property type="term" value="P:L-amino acid transport"/>
    <property type="evidence" value="ECO:0007669"/>
    <property type="project" value="TreeGrafter"/>
</dbReference>
<evidence type="ECO:0000256" key="3">
    <source>
        <dbReference type="ARBA" id="ARBA00022741"/>
    </source>
</evidence>
<dbReference type="InterPro" id="IPR003439">
    <property type="entry name" value="ABC_transporter-like_ATP-bd"/>
</dbReference>
<organism evidence="7 8">
    <name type="scientific">Brevibacillus nitrificans</name>
    <dbReference type="NCBI Taxonomy" id="651560"/>
    <lineage>
        <taxon>Bacteria</taxon>
        <taxon>Bacillati</taxon>
        <taxon>Bacillota</taxon>
        <taxon>Bacilli</taxon>
        <taxon>Bacillales</taxon>
        <taxon>Paenibacillaceae</taxon>
        <taxon>Brevibacillus</taxon>
    </lineage>
</organism>
<feature type="domain" description="ABC transporter" evidence="6">
    <location>
        <begin position="2"/>
        <end position="235"/>
    </location>
</feature>
<keyword evidence="8" id="KW-1185">Reference proteome</keyword>
<dbReference type="InterPro" id="IPR052156">
    <property type="entry name" value="BCAA_Transport_ATP-bd_LivF"/>
</dbReference>
<dbReference type="PROSITE" id="PS50893">
    <property type="entry name" value="ABC_TRANSPORTER_2"/>
    <property type="match status" value="1"/>
</dbReference>
<accession>A0A3M8D2P4</accession>
<dbReference type="InterPro" id="IPR017871">
    <property type="entry name" value="ABC_transporter-like_CS"/>
</dbReference>
<dbReference type="Pfam" id="PF00005">
    <property type="entry name" value="ABC_tran"/>
    <property type="match status" value="1"/>
</dbReference>
<keyword evidence="5" id="KW-0029">Amino-acid transport</keyword>
<sequence>MLEVANVEAGYGKIQILNNLSLSAKENKLTLLIGPNGAGKSTLLKTIFGFVTPSKGSIRFQGEEISGLPSHQLASLGIGFLLQRVSVFPDLTIEENLKLGAWSFKKDSARVAQRIEYMYEKFPILKQKRSESAGLMSGGQKRMLEIARTLMPGPRLILVDEPSAGLSPKIAKEVYRVLHELRDEGITLLMVDQNIRESIGYSDHVYVLERGQVSSESAADEIEKNLKQVVESWLKF</sequence>
<evidence type="ECO:0000256" key="5">
    <source>
        <dbReference type="ARBA" id="ARBA00022970"/>
    </source>
</evidence>
<dbReference type="EMBL" id="RHHU01000015">
    <property type="protein sequence ID" value="RNB81465.1"/>
    <property type="molecule type" value="Genomic_DNA"/>
</dbReference>
<dbReference type="InterPro" id="IPR003593">
    <property type="entry name" value="AAA+_ATPase"/>
</dbReference>
<reference evidence="7 8" key="1">
    <citation type="submission" date="2018-10" db="EMBL/GenBank/DDBJ databases">
        <title>Phylogenomics of Brevibacillus.</title>
        <authorList>
            <person name="Dunlap C."/>
        </authorList>
    </citation>
    <scope>NUCLEOTIDE SEQUENCE [LARGE SCALE GENOMIC DNA]</scope>
    <source>
        <strain evidence="7 8">JCM 15774</strain>
    </source>
</reference>
<name>A0A3M8D2P4_9BACL</name>
<dbReference type="GO" id="GO:0016887">
    <property type="term" value="F:ATP hydrolysis activity"/>
    <property type="evidence" value="ECO:0007669"/>
    <property type="project" value="InterPro"/>
</dbReference>
<evidence type="ECO:0000313" key="7">
    <source>
        <dbReference type="EMBL" id="RNB81465.1"/>
    </source>
</evidence>
<dbReference type="PANTHER" id="PTHR43820:SF7">
    <property type="entry name" value="BRANCHED-CHAIN AMINO ACID TRANSPORT ATP-BINDING PROTEIN LIVF-RELATED"/>
    <property type="match status" value="1"/>
</dbReference>
<dbReference type="GO" id="GO:0005524">
    <property type="term" value="F:ATP binding"/>
    <property type="evidence" value="ECO:0007669"/>
    <property type="project" value="UniProtKB-KW"/>
</dbReference>
<evidence type="ECO:0000256" key="4">
    <source>
        <dbReference type="ARBA" id="ARBA00022840"/>
    </source>
</evidence>
<gene>
    <name evidence="7" type="ORF">EDM59_22815</name>
</gene>
<dbReference type="AlphaFoldDB" id="A0A3M8D2P4"/>